<sequence length="338" mass="38686">MDLYILFGVALMIEGLMALLGAFLGGFCANMIVGYYHLSGFLVWVVWILCILFGIGIISAIYEKFKEYKYRVVGIIVGFILGSLAVGFFNISSGMGVFFTYIFIVGGCFEYAKKFDKKGRLVSEEKNDYQVDQLFLGISLVAKMTKIDGRVSSQETEWVSGLLDMICEHYGGDQKIRETCKNVFNSAKDDNKTIYQYAKEYQQVSNHEECEAVYEDLWVIAMADGELHGIEQETLRNVLGYLRLDSGLYEKYFHKYCSYQNNKKSYYESSDSSLEKCYEILKCSPEDSMDTIKKAYRKLASEYHPDKIQSKGLPEAFVIFANEKFKEISHAYEAMPMK</sequence>
<dbReference type="GO" id="GO:0005737">
    <property type="term" value="C:cytoplasm"/>
    <property type="evidence" value="ECO:0007669"/>
    <property type="project" value="TreeGrafter"/>
</dbReference>
<dbReference type="SUPFAM" id="SSF46565">
    <property type="entry name" value="Chaperone J-domain"/>
    <property type="match status" value="1"/>
</dbReference>
<dbReference type="PANTHER" id="PTHR43096:SF52">
    <property type="entry name" value="DNAJ HOMOLOG 1, MITOCHONDRIAL-RELATED"/>
    <property type="match status" value="1"/>
</dbReference>
<name>T2SBX9_HELPX</name>
<dbReference type="PRINTS" id="PR00625">
    <property type="entry name" value="JDOMAIN"/>
</dbReference>
<dbReference type="AlphaFoldDB" id="T2SBX9"/>
<keyword evidence="2" id="KW-0472">Membrane</keyword>
<dbReference type="PROSITE" id="PS50076">
    <property type="entry name" value="DNAJ_2"/>
    <property type="match status" value="1"/>
</dbReference>
<dbReference type="SUPFAM" id="SSF158682">
    <property type="entry name" value="TerB-like"/>
    <property type="match status" value="1"/>
</dbReference>
<keyword evidence="2" id="KW-0812">Transmembrane</keyword>
<accession>T2SBX9</accession>
<proteinExistence type="predicted"/>
<dbReference type="EMBL" id="AVNI01000001">
    <property type="protein sequence ID" value="EQD90122.1"/>
    <property type="molecule type" value="Genomic_DNA"/>
</dbReference>
<keyword evidence="2" id="KW-1133">Transmembrane helix</keyword>
<comment type="caution">
    <text evidence="4">The sequence shown here is derived from an EMBL/GenBank/DDBJ whole genome shotgun (WGS) entry which is preliminary data.</text>
</comment>
<dbReference type="Pfam" id="PF05099">
    <property type="entry name" value="TerB"/>
    <property type="match status" value="1"/>
</dbReference>
<dbReference type="InterPro" id="IPR001623">
    <property type="entry name" value="DnaJ_domain"/>
</dbReference>
<dbReference type="InterPro" id="IPR007791">
    <property type="entry name" value="DjlA_N"/>
</dbReference>
<evidence type="ECO:0000259" key="3">
    <source>
        <dbReference type="PROSITE" id="PS50076"/>
    </source>
</evidence>
<dbReference type="PANTHER" id="PTHR43096">
    <property type="entry name" value="DNAJ HOMOLOG 1, MITOCHONDRIAL-RELATED"/>
    <property type="match status" value="1"/>
</dbReference>
<feature type="transmembrane region" description="Helical" evidence="2">
    <location>
        <begin position="68"/>
        <end position="89"/>
    </location>
</feature>
<dbReference type="PATRIC" id="fig|1352357.3.peg.515"/>
<keyword evidence="1" id="KW-0143">Chaperone</keyword>
<feature type="domain" description="J" evidence="3">
    <location>
        <begin position="276"/>
        <end position="338"/>
    </location>
</feature>
<dbReference type="InterPro" id="IPR029024">
    <property type="entry name" value="TerB-like"/>
</dbReference>
<feature type="transmembrane region" description="Helical" evidence="2">
    <location>
        <begin position="41"/>
        <end position="61"/>
    </location>
</feature>
<evidence type="ECO:0000256" key="2">
    <source>
        <dbReference type="SAM" id="Phobius"/>
    </source>
</evidence>
<dbReference type="CDD" id="cd06257">
    <property type="entry name" value="DnaJ"/>
    <property type="match status" value="1"/>
</dbReference>
<dbReference type="Gene3D" id="1.10.287.110">
    <property type="entry name" value="DnaJ domain"/>
    <property type="match status" value="1"/>
</dbReference>
<organism evidence="4 5">
    <name type="scientific">Helicobacter pylori SouthAfrica50</name>
    <dbReference type="NCBI Taxonomy" id="1352357"/>
    <lineage>
        <taxon>Bacteria</taxon>
        <taxon>Pseudomonadati</taxon>
        <taxon>Campylobacterota</taxon>
        <taxon>Epsilonproteobacteria</taxon>
        <taxon>Campylobacterales</taxon>
        <taxon>Helicobacteraceae</taxon>
        <taxon>Helicobacter</taxon>
    </lineage>
</organism>
<dbReference type="GO" id="GO:0051082">
    <property type="term" value="F:unfolded protein binding"/>
    <property type="evidence" value="ECO:0007669"/>
    <property type="project" value="TreeGrafter"/>
</dbReference>
<evidence type="ECO:0000256" key="1">
    <source>
        <dbReference type="ARBA" id="ARBA00023186"/>
    </source>
</evidence>
<dbReference type="InterPro" id="IPR036869">
    <property type="entry name" value="J_dom_sf"/>
</dbReference>
<dbReference type="SMART" id="SM00271">
    <property type="entry name" value="DnaJ"/>
    <property type="match status" value="1"/>
</dbReference>
<dbReference type="Pfam" id="PF00226">
    <property type="entry name" value="DnaJ"/>
    <property type="match status" value="1"/>
</dbReference>
<gene>
    <name evidence="4" type="ORF">HPSA50_0526</name>
</gene>
<evidence type="ECO:0000313" key="4">
    <source>
        <dbReference type="EMBL" id="EQD90122.1"/>
    </source>
</evidence>
<evidence type="ECO:0000313" key="5">
    <source>
        <dbReference type="Proteomes" id="UP000015816"/>
    </source>
</evidence>
<protein>
    <submittedName>
        <fullName evidence="4">DnaJ domain protein</fullName>
    </submittedName>
</protein>
<feature type="transmembrane region" description="Helical" evidence="2">
    <location>
        <begin position="7"/>
        <end position="35"/>
    </location>
</feature>
<dbReference type="Proteomes" id="UP000015816">
    <property type="component" value="Unassembled WGS sequence"/>
</dbReference>
<dbReference type="Gene3D" id="1.10.3680.10">
    <property type="entry name" value="TerB-like"/>
    <property type="match status" value="1"/>
</dbReference>
<reference evidence="4 5" key="1">
    <citation type="journal article" date="2013" name="Genome Announc.">
        <title>Genome Sequences of Three hpAfrica2 Strains of Helicobacter pylori.</title>
        <authorList>
            <person name="Duncan S.S."/>
            <person name="Bertoli M.T."/>
            <person name="Kersulyte D."/>
            <person name="Valk P.L."/>
            <person name="Tamma S."/>
            <person name="Segal I."/>
            <person name="McClain M.S."/>
            <person name="Cover T.L."/>
            <person name="Berg D.E."/>
        </authorList>
    </citation>
    <scope>NUCLEOTIDE SEQUENCE [LARGE SCALE GENOMIC DNA]</scope>
    <source>
        <strain evidence="4 5">SouthAfrica50</strain>
    </source>
</reference>
<dbReference type="GO" id="GO:0042026">
    <property type="term" value="P:protein refolding"/>
    <property type="evidence" value="ECO:0007669"/>
    <property type="project" value="TreeGrafter"/>
</dbReference>